<comment type="caution">
    <text evidence="1">The sequence shown here is derived from an EMBL/GenBank/DDBJ whole genome shotgun (WGS) entry which is preliminary data.</text>
</comment>
<sequence>MTEIEQLKKELQKKISELSTCLENQHLLNERLKSSSAAMKDIKSRLKDVEAFVERTNEYIYQLQLENRKLKSSSDQWMKRAISLEFKILNVRNGKD</sequence>
<evidence type="ECO:0000313" key="2">
    <source>
        <dbReference type="Proteomes" id="UP000733744"/>
    </source>
</evidence>
<accession>A0ABY3CEA1</accession>
<reference evidence="1 2" key="1">
    <citation type="journal article" date="2019" name="Antonie Van Leeuwenhoek">
        <title>Description of 'Ca. Methylobacter oryzae' KRF1, a novel species from the environmentally important Methylobacter clade 2.</title>
        <authorList>
            <person name="Khatri K."/>
            <person name="Mohite J.A."/>
            <person name="Pandit P.S."/>
            <person name="Bahulikar R."/>
            <person name="Rahalkar M.C."/>
        </authorList>
    </citation>
    <scope>NUCLEOTIDE SEQUENCE [LARGE SCALE GENOMIC DNA]</scope>
    <source>
        <strain evidence="1 2">KRF1</strain>
    </source>
</reference>
<keyword evidence="2" id="KW-1185">Reference proteome</keyword>
<gene>
    <name evidence="1" type="ORF">EKO24_003800</name>
</gene>
<proteinExistence type="predicted"/>
<dbReference type="RefSeq" id="WP_127029841.1">
    <property type="nucleotide sequence ID" value="NZ_RYFG02000020.1"/>
</dbReference>
<name>A0ABY3CEA1_9GAMM</name>
<evidence type="ECO:0000313" key="1">
    <source>
        <dbReference type="EMBL" id="TRX01416.1"/>
    </source>
</evidence>
<protein>
    <submittedName>
        <fullName evidence="1">Uncharacterized protein</fullName>
    </submittedName>
</protein>
<dbReference type="EMBL" id="RYFG02000020">
    <property type="protein sequence ID" value="TRX01416.1"/>
    <property type="molecule type" value="Genomic_DNA"/>
</dbReference>
<organism evidence="1 2">
    <name type="scientific">Candidatus Methylobacter oryzae</name>
    <dbReference type="NCBI Taxonomy" id="2497749"/>
    <lineage>
        <taxon>Bacteria</taxon>
        <taxon>Pseudomonadati</taxon>
        <taxon>Pseudomonadota</taxon>
        <taxon>Gammaproteobacteria</taxon>
        <taxon>Methylococcales</taxon>
        <taxon>Methylococcaceae</taxon>
        <taxon>Methylobacter</taxon>
    </lineage>
</organism>
<dbReference type="Proteomes" id="UP000733744">
    <property type="component" value="Unassembled WGS sequence"/>
</dbReference>